<organism evidence="3 4">
    <name type="scientific">Cyclocybe aegerita</name>
    <name type="common">Black poplar mushroom</name>
    <name type="synonym">Agrocybe aegerita</name>
    <dbReference type="NCBI Taxonomy" id="1973307"/>
    <lineage>
        <taxon>Eukaryota</taxon>
        <taxon>Fungi</taxon>
        <taxon>Dikarya</taxon>
        <taxon>Basidiomycota</taxon>
        <taxon>Agaricomycotina</taxon>
        <taxon>Agaricomycetes</taxon>
        <taxon>Agaricomycetidae</taxon>
        <taxon>Agaricales</taxon>
        <taxon>Agaricineae</taxon>
        <taxon>Bolbitiaceae</taxon>
        <taxon>Cyclocybe</taxon>
    </lineage>
</organism>
<evidence type="ECO:0000313" key="3">
    <source>
        <dbReference type="EMBL" id="CAA7266730.1"/>
    </source>
</evidence>
<comment type="caution">
    <text evidence="3">The sequence shown here is derived from an EMBL/GenBank/DDBJ whole genome shotgun (WGS) entry which is preliminary data.</text>
</comment>
<dbReference type="SUPFAM" id="SSF81383">
    <property type="entry name" value="F-box domain"/>
    <property type="match status" value="1"/>
</dbReference>
<dbReference type="InterPro" id="IPR001810">
    <property type="entry name" value="F-box_dom"/>
</dbReference>
<evidence type="ECO:0000313" key="4">
    <source>
        <dbReference type="Proteomes" id="UP000467700"/>
    </source>
</evidence>
<feature type="region of interest" description="Disordered" evidence="1">
    <location>
        <begin position="48"/>
        <end position="96"/>
    </location>
</feature>
<dbReference type="Pfam" id="PF12937">
    <property type="entry name" value="F-box-like"/>
    <property type="match status" value="1"/>
</dbReference>
<sequence length="660" mass="72227">MVKFGGRDLPRTRGGFYSLLYETPCGSLTTFFFSLFLRQVTSMSFLHRQRSHQTQQTTEKEAKRSSKFFPSPAAVENVPQKRKRQRTSSSSASGASRIMRRVSSMFLRKKTPSDLKQVNTALANSPRRLSRSSSRGSFESEDDIRRPSGLGRAVSISSNRSLPPSPFTPSFFPHDSFPTITAGEFQRIRAVSSPNLLQSTSFNIRGMTRRASVVPNPLEVSSPKRKFHLPEVVIIHILSHLPPQSISRCASASRLFASAARTSLYTHIDTEAFSLSQVERVVVLLASRSDLTDLVSTFVCSRWPAFFLSDTRLRDGHSIQQQDALLTATFTLALERMSNLVSLTLPAFDASLLAQHTAFGLTRLTFLNPTMSEAETTALFTWLDGQTNITTLCFPNLEDSNLSSPLTLKTNLPEQQSRAGTAPSSPHLKPFPTLSPYATPIPSPSSAYFNVPPSPQTPSSPFNSPTLLPNLAELHATPSLLMHLFPSIDTIRRPLKAVSLNITTTLYSGLRPAALMSSLRGINRLSLRFSDSVDRRSFEKVIGAAGAALGCPSKDALDDPFSEPKGPLGGLQALEISFPAPATAKSGRDEALYKSLQASLPRYKSLSSLRLSISSSIGSPARPPSSNEKILIDAWIKLCPTLSSVTLFSNSRWQPPPTAL</sequence>
<feature type="domain" description="F-box" evidence="2">
    <location>
        <begin position="228"/>
        <end position="269"/>
    </location>
</feature>
<feature type="compositionally biased region" description="Low complexity" evidence="1">
    <location>
        <begin position="87"/>
        <end position="96"/>
    </location>
</feature>
<protein>
    <recommendedName>
        <fullName evidence="2">F-box domain-containing protein</fullName>
    </recommendedName>
</protein>
<dbReference type="Proteomes" id="UP000467700">
    <property type="component" value="Unassembled WGS sequence"/>
</dbReference>
<dbReference type="OrthoDB" id="3259156at2759"/>
<evidence type="ECO:0000256" key="1">
    <source>
        <dbReference type="SAM" id="MobiDB-lite"/>
    </source>
</evidence>
<evidence type="ECO:0000259" key="2">
    <source>
        <dbReference type="Pfam" id="PF12937"/>
    </source>
</evidence>
<dbReference type="InterPro" id="IPR036047">
    <property type="entry name" value="F-box-like_dom_sf"/>
</dbReference>
<reference evidence="3 4" key="1">
    <citation type="submission" date="2020-01" db="EMBL/GenBank/DDBJ databases">
        <authorList>
            <person name="Gupta K D."/>
        </authorList>
    </citation>
    <scope>NUCLEOTIDE SEQUENCE [LARGE SCALE GENOMIC DNA]</scope>
</reference>
<keyword evidence="4" id="KW-1185">Reference proteome</keyword>
<dbReference type="CDD" id="cd09917">
    <property type="entry name" value="F-box_SF"/>
    <property type="match status" value="1"/>
</dbReference>
<feature type="region of interest" description="Disordered" evidence="1">
    <location>
        <begin position="115"/>
        <end position="161"/>
    </location>
</feature>
<name>A0A8S0WEC2_CYCAE</name>
<dbReference type="EMBL" id="CACVBS010000056">
    <property type="protein sequence ID" value="CAA7266730.1"/>
    <property type="molecule type" value="Genomic_DNA"/>
</dbReference>
<accession>A0A8S0WEC2</accession>
<dbReference type="Gene3D" id="1.20.1280.50">
    <property type="match status" value="1"/>
</dbReference>
<gene>
    <name evidence="3" type="ORF">AAE3_LOCUS8884</name>
</gene>
<feature type="compositionally biased region" description="Low complexity" evidence="1">
    <location>
        <begin position="125"/>
        <end position="137"/>
    </location>
</feature>
<proteinExistence type="predicted"/>
<dbReference type="AlphaFoldDB" id="A0A8S0WEC2"/>